<sequence length="104" mass="12343">MKTKSENFMKQFIIVLRYLVSIETVDKHVTAHREYLSQGYEQKILLASGPQEPRTGGIFIARAKSRNEMESFCRQDPFYSNGVAEYQILEWNPVKFQKEFEFWL</sequence>
<dbReference type="InterPro" id="IPR005545">
    <property type="entry name" value="YCII"/>
</dbReference>
<reference evidence="3 4" key="1">
    <citation type="journal article" date="2015" name="Genome Announc.">
        <title>Whole-Genome Sequence of Leptospira interrogans Serovar Hardjo Subtype Hardjoprajitno Strain Norma, Isolated from Cattle in a Leptospirosis Outbreak in Brazil.</title>
        <authorList>
            <person name="Cosate M.R."/>
            <person name="Soares S.C."/>
            <person name="Mendes T.A."/>
            <person name="Raittz R.T."/>
            <person name="Moreira E.C."/>
            <person name="Leite R."/>
            <person name="Fernandes G.R."/>
            <person name="Haddad J.P."/>
            <person name="Ortega J.M."/>
        </authorList>
    </citation>
    <scope>NUCLEOTIDE SEQUENCE [LARGE SCALE GENOMIC DNA]</scope>
    <source>
        <strain evidence="3 4">Norma</strain>
    </source>
</reference>
<dbReference type="PANTHER" id="PTHR37828:SF1">
    <property type="entry name" value="YCII-RELATED DOMAIN-CONTAINING PROTEIN"/>
    <property type="match status" value="1"/>
</dbReference>
<dbReference type="Pfam" id="PF03795">
    <property type="entry name" value="YCII"/>
    <property type="match status" value="1"/>
</dbReference>
<proteinExistence type="inferred from homology"/>
<dbReference type="SUPFAM" id="SSF54909">
    <property type="entry name" value="Dimeric alpha+beta barrel"/>
    <property type="match status" value="1"/>
</dbReference>
<protein>
    <recommendedName>
        <fullName evidence="2">YCII-related domain-containing protein</fullName>
    </recommendedName>
</protein>
<dbReference type="PATRIC" id="fig|1279460.3.peg.3097"/>
<dbReference type="PANTHER" id="PTHR37828">
    <property type="entry name" value="GSR2449 PROTEIN"/>
    <property type="match status" value="1"/>
</dbReference>
<evidence type="ECO:0000256" key="1">
    <source>
        <dbReference type="ARBA" id="ARBA00007689"/>
    </source>
</evidence>
<dbReference type="InterPro" id="IPR011008">
    <property type="entry name" value="Dimeric_a/b-barrel"/>
</dbReference>
<name>A0A0M4N6Z6_LEPIR</name>
<gene>
    <name evidence="3" type="ORF">G436_3057</name>
</gene>
<dbReference type="AlphaFoldDB" id="A0A0M4N6Z6"/>
<evidence type="ECO:0000313" key="3">
    <source>
        <dbReference type="EMBL" id="ALE40219.1"/>
    </source>
</evidence>
<comment type="similarity">
    <text evidence="1">Belongs to the YciI family.</text>
</comment>
<dbReference type="Gene3D" id="3.30.70.1060">
    <property type="entry name" value="Dimeric alpha+beta barrel"/>
    <property type="match status" value="1"/>
</dbReference>
<accession>A0A0M4N6Z6</accession>
<organism evidence="3">
    <name type="scientific">Leptospira interrogans serovar Hardjo str. Norma</name>
    <dbReference type="NCBI Taxonomy" id="1279460"/>
    <lineage>
        <taxon>Bacteria</taxon>
        <taxon>Pseudomonadati</taxon>
        <taxon>Spirochaetota</taxon>
        <taxon>Spirochaetia</taxon>
        <taxon>Leptospirales</taxon>
        <taxon>Leptospiraceae</taxon>
        <taxon>Leptospira</taxon>
    </lineage>
</organism>
<evidence type="ECO:0000259" key="2">
    <source>
        <dbReference type="Pfam" id="PF03795"/>
    </source>
</evidence>
<dbReference type="EMBL" id="CP012603">
    <property type="protein sequence ID" value="ALE40219.1"/>
    <property type="molecule type" value="Genomic_DNA"/>
</dbReference>
<dbReference type="Proteomes" id="UP000056502">
    <property type="component" value="Chromosome I"/>
</dbReference>
<feature type="domain" description="YCII-related" evidence="2">
    <location>
        <begin position="21"/>
        <end position="92"/>
    </location>
</feature>
<evidence type="ECO:0000313" key="4">
    <source>
        <dbReference type="Proteomes" id="UP000056502"/>
    </source>
</evidence>